<evidence type="ECO:0000313" key="3">
    <source>
        <dbReference type="Proteomes" id="UP000186228"/>
    </source>
</evidence>
<dbReference type="EMBL" id="FMAC01000015">
    <property type="protein sequence ID" value="SCB37675.1"/>
    <property type="molecule type" value="Genomic_DNA"/>
</dbReference>
<name>A0A1C3WCS7_9HYPH</name>
<feature type="compositionally biased region" description="Basic and acidic residues" evidence="1">
    <location>
        <begin position="84"/>
        <end position="95"/>
    </location>
</feature>
<dbReference type="STRING" id="52131.GA0061100_11569"/>
<dbReference type="OrthoDB" id="9777694at2"/>
<accession>A0A1C3WCS7</accession>
<dbReference type="RefSeq" id="WP_075856533.1">
    <property type="nucleotide sequence ID" value="NZ_FMAC01000015.1"/>
</dbReference>
<feature type="region of interest" description="Disordered" evidence="1">
    <location>
        <begin position="75"/>
        <end position="97"/>
    </location>
</feature>
<reference evidence="3" key="1">
    <citation type="submission" date="2016-08" db="EMBL/GenBank/DDBJ databases">
        <authorList>
            <person name="Varghese N."/>
            <person name="Submissions Spin"/>
        </authorList>
    </citation>
    <scope>NUCLEOTIDE SEQUENCE [LARGE SCALE GENOMIC DNA]</scope>
    <source>
        <strain evidence="3">CCBAU 57015</strain>
    </source>
</reference>
<gene>
    <name evidence="2" type="ORF">GA0061100_11569</name>
</gene>
<evidence type="ECO:0000313" key="2">
    <source>
        <dbReference type="EMBL" id="SCB37675.1"/>
    </source>
</evidence>
<sequence>MQMTRSELYERVSASPLSKLADEFGVSGTVLAALCKKHQVPYPGSGYWTRKSLGIEAELPALPQAPDEVIEIIRARPKARQPRPPKDPAAKDKTTKKNRIEHHPLLFGVEGHLRKSREVKDGEFLRPYKRLLPDVICSEPALPRALRIVNALYLALHERGYRVHIAPHGDDIARIRVPEQEIELKDRKYGRYYSSGIWGPDRPTIFYIDSVPIGLAVTEMTERVTMRYVNGDYYREDSKLVRSMKSWQMTHSWTTEQDMPSGRLRIIAYSPKRGVEWSARWQDTLNEPLEKAISTIVETLQGSHDHILELMIAKDVAEAKRKKEREEEWERYERREDARRVAQALADSQQQLAETIEKWGKAMVVERFFTDAEEQLTKLDDERRRHLQQRLNMARAMVGSIDPLDFIENWRAPDERYRSKYQKE</sequence>
<protein>
    <submittedName>
        <fullName evidence="2">Uncharacterized protein</fullName>
    </submittedName>
</protein>
<dbReference type="AlphaFoldDB" id="A0A1C3WCS7"/>
<proteinExistence type="predicted"/>
<dbReference type="Proteomes" id="UP000186228">
    <property type="component" value="Unassembled WGS sequence"/>
</dbReference>
<evidence type="ECO:0000256" key="1">
    <source>
        <dbReference type="SAM" id="MobiDB-lite"/>
    </source>
</evidence>
<organism evidence="2 3">
    <name type="scientific">Rhizobium hainanense</name>
    <dbReference type="NCBI Taxonomy" id="52131"/>
    <lineage>
        <taxon>Bacteria</taxon>
        <taxon>Pseudomonadati</taxon>
        <taxon>Pseudomonadota</taxon>
        <taxon>Alphaproteobacteria</taxon>
        <taxon>Hyphomicrobiales</taxon>
        <taxon>Rhizobiaceae</taxon>
        <taxon>Rhizobium/Agrobacterium group</taxon>
        <taxon>Rhizobium</taxon>
    </lineage>
</organism>
<keyword evidence="3" id="KW-1185">Reference proteome</keyword>